<keyword evidence="2" id="KW-1185">Reference proteome</keyword>
<evidence type="ECO:0000313" key="1">
    <source>
        <dbReference type="EMBL" id="GAA1867475.1"/>
    </source>
</evidence>
<proteinExistence type="predicted"/>
<evidence type="ECO:0000313" key="2">
    <source>
        <dbReference type="Proteomes" id="UP001501094"/>
    </source>
</evidence>
<name>A0ABN2NFR3_9MICO</name>
<gene>
    <name evidence="1" type="ORF">GCM10009751_27100</name>
</gene>
<protein>
    <recommendedName>
        <fullName evidence="3">Recombination endonuclease VII</fullName>
    </recommendedName>
</protein>
<sequence length="127" mass="14184">MATLQVMCWYAEIRPRVHYVCVPCRRSVKSWWGRTGVVCPSCRGTMVDAGPDLAVPPRRDARRWRAVEAVLAAGLRYDGRDGCGCGKDPKPRPRTSAQVRRLLRAADRAGVARDRALTLEDASDAYR</sequence>
<evidence type="ECO:0008006" key="3">
    <source>
        <dbReference type="Google" id="ProtNLM"/>
    </source>
</evidence>
<comment type="caution">
    <text evidence="1">The sequence shown here is derived from an EMBL/GenBank/DDBJ whole genome shotgun (WGS) entry which is preliminary data.</text>
</comment>
<accession>A0ABN2NFR3</accession>
<organism evidence="1 2">
    <name type="scientific">Myceligenerans crystallogenes</name>
    <dbReference type="NCBI Taxonomy" id="316335"/>
    <lineage>
        <taxon>Bacteria</taxon>
        <taxon>Bacillati</taxon>
        <taxon>Actinomycetota</taxon>
        <taxon>Actinomycetes</taxon>
        <taxon>Micrococcales</taxon>
        <taxon>Promicromonosporaceae</taxon>
        <taxon>Myceligenerans</taxon>
    </lineage>
</organism>
<dbReference type="EMBL" id="BAAANL010000005">
    <property type="protein sequence ID" value="GAA1867475.1"/>
    <property type="molecule type" value="Genomic_DNA"/>
</dbReference>
<dbReference type="Proteomes" id="UP001501094">
    <property type="component" value="Unassembled WGS sequence"/>
</dbReference>
<reference evidence="1 2" key="1">
    <citation type="journal article" date="2019" name="Int. J. Syst. Evol. Microbiol.">
        <title>The Global Catalogue of Microorganisms (GCM) 10K type strain sequencing project: providing services to taxonomists for standard genome sequencing and annotation.</title>
        <authorList>
            <consortium name="The Broad Institute Genomics Platform"/>
            <consortium name="The Broad Institute Genome Sequencing Center for Infectious Disease"/>
            <person name="Wu L."/>
            <person name="Ma J."/>
        </authorList>
    </citation>
    <scope>NUCLEOTIDE SEQUENCE [LARGE SCALE GENOMIC DNA]</scope>
    <source>
        <strain evidence="1 2">JCM 14326</strain>
    </source>
</reference>